<keyword evidence="4" id="KW-0804">Transcription</keyword>
<reference evidence="8" key="1">
    <citation type="submission" date="2018-12" db="EMBL/GenBank/DDBJ databases">
        <title>Bacillus chawlae sp. nov., Bacillus glennii sp. nov., and Bacillus saganii sp. nov. Isolated from the Vehicle Assembly Building at Kennedy Space Center where the Viking Spacecraft were Assembled.</title>
        <authorList>
            <person name="Seuylemezian A."/>
            <person name="Vaishampayan P."/>
        </authorList>
    </citation>
    <scope>NUCLEOTIDE SEQUENCE [LARGE SCALE GENOMIC DNA]</scope>
    <source>
        <strain evidence="8">DSM 13966</strain>
    </source>
</reference>
<dbReference type="GO" id="GO:0032993">
    <property type="term" value="C:protein-DNA complex"/>
    <property type="evidence" value="ECO:0007669"/>
    <property type="project" value="TreeGrafter"/>
</dbReference>
<evidence type="ECO:0000256" key="4">
    <source>
        <dbReference type="ARBA" id="ARBA00023163"/>
    </source>
</evidence>
<dbReference type="PANTHER" id="PTHR48111">
    <property type="entry name" value="REGULATOR OF RPOS"/>
    <property type="match status" value="1"/>
</dbReference>
<dbReference type="Gene3D" id="3.40.50.2300">
    <property type="match status" value="1"/>
</dbReference>
<dbReference type="GO" id="GO:0006355">
    <property type="term" value="P:regulation of DNA-templated transcription"/>
    <property type="evidence" value="ECO:0007669"/>
    <property type="project" value="TreeGrafter"/>
</dbReference>
<dbReference type="SMART" id="SM00448">
    <property type="entry name" value="REC"/>
    <property type="match status" value="1"/>
</dbReference>
<feature type="domain" description="Response regulatory" evidence="6">
    <location>
        <begin position="3"/>
        <end position="116"/>
    </location>
</feature>
<dbReference type="AlphaFoldDB" id="A0A427TLE1"/>
<protein>
    <submittedName>
        <fullName evidence="7">Response regulator</fullName>
    </submittedName>
</protein>
<dbReference type="RefSeq" id="WP_125481420.1">
    <property type="nucleotide sequence ID" value="NZ_RSFW01000020.1"/>
</dbReference>
<proteinExistence type="predicted"/>
<dbReference type="InterPro" id="IPR011006">
    <property type="entry name" value="CheY-like_superfamily"/>
</dbReference>
<dbReference type="GO" id="GO:0005829">
    <property type="term" value="C:cytosol"/>
    <property type="evidence" value="ECO:0007669"/>
    <property type="project" value="TreeGrafter"/>
</dbReference>
<keyword evidence="3" id="KW-0238">DNA-binding</keyword>
<dbReference type="GO" id="GO:0000976">
    <property type="term" value="F:transcription cis-regulatory region binding"/>
    <property type="evidence" value="ECO:0007669"/>
    <property type="project" value="TreeGrafter"/>
</dbReference>
<comment type="caution">
    <text evidence="7">The sequence shown here is derived from an EMBL/GenBank/DDBJ whole genome shotgun (WGS) entry which is preliminary data.</text>
</comment>
<dbReference type="Pfam" id="PF00072">
    <property type="entry name" value="Response_reg"/>
    <property type="match status" value="1"/>
</dbReference>
<evidence type="ECO:0000256" key="2">
    <source>
        <dbReference type="ARBA" id="ARBA00023015"/>
    </source>
</evidence>
<evidence type="ECO:0000256" key="3">
    <source>
        <dbReference type="ARBA" id="ARBA00023125"/>
    </source>
</evidence>
<keyword evidence="1" id="KW-0597">Phosphoprotein</keyword>
<dbReference type="PROSITE" id="PS50110">
    <property type="entry name" value="RESPONSE_REGULATORY"/>
    <property type="match status" value="1"/>
</dbReference>
<gene>
    <name evidence="7" type="ORF">EJA10_18020</name>
</gene>
<dbReference type="Proteomes" id="UP000279911">
    <property type="component" value="Unassembled WGS sequence"/>
</dbReference>
<evidence type="ECO:0000256" key="1">
    <source>
        <dbReference type="ARBA" id="ARBA00022553"/>
    </source>
</evidence>
<evidence type="ECO:0000313" key="7">
    <source>
        <dbReference type="EMBL" id="RSD25163.1"/>
    </source>
</evidence>
<evidence type="ECO:0000313" key="8">
    <source>
        <dbReference type="Proteomes" id="UP000279911"/>
    </source>
</evidence>
<accession>A0A427TLE1</accession>
<name>A0A427TLE1_9BACI</name>
<dbReference type="InterPro" id="IPR001789">
    <property type="entry name" value="Sig_transdc_resp-reg_receiver"/>
</dbReference>
<dbReference type="InterPro" id="IPR039420">
    <property type="entry name" value="WalR-like"/>
</dbReference>
<keyword evidence="2" id="KW-0805">Transcription regulation</keyword>
<comment type="caution">
    <text evidence="5">Lacks conserved residue(s) required for the propagation of feature annotation.</text>
</comment>
<sequence>MMKILVMDQEEQMADLLSFYFRPHGIQCVLKTTALEAIDYLETNKVDFIVLETELLEMGDSTFLHHIHKKWNIPFLIVSRKNSREEILKGFKSGADDYISKPFDYEELTERVSGILRRRCLISRVPPGFLM</sequence>
<dbReference type="EMBL" id="RSFW01000020">
    <property type="protein sequence ID" value="RSD25163.1"/>
    <property type="molecule type" value="Genomic_DNA"/>
</dbReference>
<dbReference type="OrthoDB" id="9790442at2"/>
<evidence type="ECO:0000256" key="5">
    <source>
        <dbReference type="PROSITE-ProRule" id="PRU00169"/>
    </source>
</evidence>
<dbReference type="GO" id="GO:0000156">
    <property type="term" value="F:phosphorelay response regulator activity"/>
    <property type="evidence" value="ECO:0007669"/>
    <property type="project" value="TreeGrafter"/>
</dbReference>
<organism evidence="7 8">
    <name type="scientific">Mesobacillus subterraneus</name>
    <dbReference type="NCBI Taxonomy" id="285983"/>
    <lineage>
        <taxon>Bacteria</taxon>
        <taxon>Bacillati</taxon>
        <taxon>Bacillota</taxon>
        <taxon>Bacilli</taxon>
        <taxon>Bacillales</taxon>
        <taxon>Bacillaceae</taxon>
        <taxon>Mesobacillus</taxon>
    </lineage>
</organism>
<dbReference type="SUPFAM" id="SSF52172">
    <property type="entry name" value="CheY-like"/>
    <property type="match status" value="1"/>
</dbReference>
<dbReference type="PANTHER" id="PTHR48111:SF73">
    <property type="entry name" value="ALKALINE PHOSPHATASE SYNTHESIS TRANSCRIPTIONAL REGULATORY PROTEIN PHOP"/>
    <property type="match status" value="1"/>
</dbReference>
<evidence type="ECO:0000259" key="6">
    <source>
        <dbReference type="PROSITE" id="PS50110"/>
    </source>
</evidence>